<keyword evidence="3" id="KW-1185">Reference proteome</keyword>
<dbReference type="RefSeq" id="WP_163691027.1">
    <property type="nucleotide sequence ID" value="NZ_FXTW01000001.1"/>
</dbReference>
<gene>
    <name evidence="2" type="ORF">GWK09_00260</name>
</gene>
<dbReference type="AlphaFoldDB" id="A0A6P0U721"/>
<evidence type="ECO:0008006" key="4">
    <source>
        <dbReference type="Google" id="ProtNLM"/>
    </source>
</evidence>
<sequence>MRKLTRVLFSVLLVLFVAFSCGKEDPADDLIKEGDFNISELTGSWEATSAVFNDGVSQSVEIIGEGGSLTMTVQSNGRFSLTISPAERTPYTVSGEFFWEKWEGKYYLAIIWDKYPDDWDTYGSTLTDTTFTLSGGFESGEYDFDNDGTFEICGISIAFVRI</sequence>
<comment type="caution">
    <text evidence="2">The sequence shown here is derived from an EMBL/GenBank/DDBJ whole genome shotgun (WGS) entry which is preliminary data.</text>
</comment>
<organism evidence="2 3">
    <name type="scientific">Muriicola jejuensis</name>
    <dbReference type="NCBI Taxonomy" id="504488"/>
    <lineage>
        <taxon>Bacteria</taxon>
        <taxon>Pseudomonadati</taxon>
        <taxon>Bacteroidota</taxon>
        <taxon>Flavobacteriia</taxon>
        <taxon>Flavobacteriales</taxon>
        <taxon>Flavobacteriaceae</taxon>
        <taxon>Muriicola</taxon>
    </lineage>
</organism>
<dbReference type="EMBL" id="JAABOP010000001">
    <property type="protein sequence ID" value="NER08937.1"/>
    <property type="molecule type" value="Genomic_DNA"/>
</dbReference>
<feature type="chain" id="PRO_5026933895" description="Lipocalin-like domain-containing protein" evidence="1">
    <location>
        <begin position="23"/>
        <end position="162"/>
    </location>
</feature>
<name>A0A6P0U721_9FLAO</name>
<evidence type="ECO:0000313" key="3">
    <source>
        <dbReference type="Proteomes" id="UP000468443"/>
    </source>
</evidence>
<dbReference type="PROSITE" id="PS51257">
    <property type="entry name" value="PROKAR_LIPOPROTEIN"/>
    <property type="match status" value="1"/>
</dbReference>
<dbReference type="Proteomes" id="UP000468443">
    <property type="component" value="Unassembled WGS sequence"/>
</dbReference>
<keyword evidence="1" id="KW-0732">Signal</keyword>
<feature type="signal peptide" evidence="1">
    <location>
        <begin position="1"/>
        <end position="22"/>
    </location>
</feature>
<evidence type="ECO:0000256" key="1">
    <source>
        <dbReference type="SAM" id="SignalP"/>
    </source>
</evidence>
<proteinExistence type="predicted"/>
<accession>A0A6P0U721</accession>
<reference evidence="2 3" key="1">
    <citation type="submission" date="2020-01" db="EMBL/GenBank/DDBJ databases">
        <title>Muriicola jejuensis KCTC 22299.</title>
        <authorList>
            <person name="Wang G."/>
        </authorList>
    </citation>
    <scope>NUCLEOTIDE SEQUENCE [LARGE SCALE GENOMIC DNA]</scope>
    <source>
        <strain evidence="2 3">KCTC 22299</strain>
    </source>
</reference>
<protein>
    <recommendedName>
        <fullName evidence="4">Lipocalin-like domain-containing protein</fullName>
    </recommendedName>
</protein>
<evidence type="ECO:0000313" key="2">
    <source>
        <dbReference type="EMBL" id="NER08937.1"/>
    </source>
</evidence>